<dbReference type="PATRIC" id="fig|483214.13.peg.1180"/>
<evidence type="ECO:0000313" key="3">
    <source>
        <dbReference type="Proteomes" id="UP000003489"/>
    </source>
</evidence>
<protein>
    <submittedName>
        <fullName evidence="2">Uncharacterized protein</fullName>
    </submittedName>
</protein>
<dbReference type="EMBL" id="ABYW01000010">
    <property type="protein sequence ID" value="EEE42321.1"/>
    <property type="molecule type" value="Genomic_DNA"/>
</dbReference>
<accession>B9AFT1</accession>
<keyword evidence="1" id="KW-0472">Membrane</keyword>
<comment type="caution">
    <text evidence="2">The sequence shown here is derived from an EMBL/GenBank/DDBJ whole genome shotgun (WGS) entry which is preliminary data.</text>
</comment>
<organism evidence="2 3">
    <name type="scientific">Methanobrevibacter smithii DSM 2375</name>
    <dbReference type="NCBI Taxonomy" id="483214"/>
    <lineage>
        <taxon>Archaea</taxon>
        <taxon>Methanobacteriati</taxon>
        <taxon>Methanobacteriota</taxon>
        <taxon>Methanomada group</taxon>
        <taxon>Methanobacteria</taxon>
        <taxon>Methanobacteriales</taxon>
        <taxon>Methanobacteriaceae</taxon>
        <taxon>Methanobrevibacter</taxon>
    </lineage>
</organism>
<reference evidence="2 3" key="2">
    <citation type="submission" date="2008-11" db="EMBL/GenBank/DDBJ databases">
        <title>Draft genome sequence of Methanobrevibacter smithii (DSM 2375).</title>
        <authorList>
            <person name="Sudarsanam P."/>
            <person name="Ley R."/>
            <person name="Guruge J."/>
            <person name="Turnbaugh P.J."/>
            <person name="Mahowald M."/>
            <person name="Liep D."/>
            <person name="Gordon J."/>
        </authorList>
    </citation>
    <scope>NUCLEOTIDE SEQUENCE [LARGE SCALE GENOMIC DNA]</scope>
    <source>
        <strain evidence="2 3">DSM 2375</strain>
    </source>
</reference>
<proteinExistence type="predicted"/>
<sequence>MAVIFCGTYIIQLLTWTGVGGLYEIQGTQARYFIPLIALAPFTFGVNNHATPDDKIDKLIIVFAIGFLAATLILTAVTFY</sequence>
<keyword evidence="1" id="KW-1133">Transmembrane helix</keyword>
<evidence type="ECO:0000313" key="2">
    <source>
        <dbReference type="EMBL" id="EEE42321.1"/>
    </source>
</evidence>
<name>B9AFT1_METSM</name>
<dbReference type="Proteomes" id="UP000003489">
    <property type="component" value="Unassembled WGS sequence"/>
</dbReference>
<dbReference type="AlphaFoldDB" id="B9AFT1"/>
<dbReference type="HOGENOM" id="CLU_2581489_0_0_2"/>
<keyword evidence="1" id="KW-0812">Transmembrane</keyword>
<feature type="transmembrane region" description="Helical" evidence="1">
    <location>
        <begin position="30"/>
        <end position="47"/>
    </location>
</feature>
<feature type="transmembrane region" description="Helical" evidence="1">
    <location>
        <begin position="59"/>
        <end position="79"/>
    </location>
</feature>
<gene>
    <name evidence="2" type="ORF">METSMIALI_01231</name>
</gene>
<reference evidence="2 3" key="1">
    <citation type="submission" date="2008-10" db="EMBL/GenBank/DDBJ databases">
        <authorList>
            <person name="Fulton L."/>
            <person name="Clifton S."/>
            <person name="Fulton B."/>
            <person name="Xu J."/>
            <person name="Minx P."/>
            <person name="Pepin K.H."/>
            <person name="Johnson M."/>
            <person name="Bhonagiri V."/>
            <person name="Nash W.E."/>
            <person name="Mardis E.R."/>
            <person name="Wilson R.K."/>
        </authorList>
    </citation>
    <scope>NUCLEOTIDE SEQUENCE [LARGE SCALE GENOMIC DNA]</scope>
    <source>
        <strain evidence="2 3">DSM 2375</strain>
    </source>
</reference>
<evidence type="ECO:0000256" key="1">
    <source>
        <dbReference type="SAM" id="Phobius"/>
    </source>
</evidence>